<dbReference type="EMBL" id="SJOL01007155">
    <property type="protein sequence ID" value="TGZ63471.1"/>
    <property type="molecule type" value="Genomic_DNA"/>
</dbReference>
<proteinExistence type="predicted"/>
<keyword evidence="2" id="KW-1185">Reference proteome</keyword>
<comment type="caution">
    <text evidence="1">The sequence shown here is derived from an EMBL/GenBank/DDBJ whole genome shotgun (WGS) entry which is preliminary data.</text>
</comment>
<reference evidence="1 2" key="1">
    <citation type="journal article" date="2019" name="BMC Genomics">
        <title>New insights from Opisthorchis felineus genome: update on genomics of the epidemiologically important liver flukes.</title>
        <authorList>
            <person name="Ershov N.I."/>
            <person name="Mordvinov V.A."/>
            <person name="Prokhortchouk E.B."/>
            <person name="Pakharukova M.Y."/>
            <person name="Gunbin K.V."/>
            <person name="Ustyantsev K."/>
            <person name="Genaev M.A."/>
            <person name="Blinov A.G."/>
            <person name="Mazur A."/>
            <person name="Boulygina E."/>
            <person name="Tsygankova S."/>
            <person name="Khrameeva E."/>
            <person name="Chekanov N."/>
            <person name="Fan G."/>
            <person name="Xiao A."/>
            <person name="Zhang H."/>
            <person name="Xu X."/>
            <person name="Yang H."/>
            <person name="Solovyev V."/>
            <person name="Lee S.M."/>
            <person name="Liu X."/>
            <person name="Afonnikov D.A."/>
            <person name="Skryabin K.G."/>
        </authorList>
    </citation>
    <scope>NUCLEOTIDE SEQUENCE [LARGE SCALE GENOMIC DNA]</scope>
    <source>
        <strain evidence="1">AK-0245</strain>
        <tissue evidence="1">Whole organism</tissue>
    </source>
</reference>
<dbReference type="AlphaFoldDB" id="A0A4S2LJ18"/>
<protein>
    <submittedName>
        <fullName evidence="1">Uncharacterized protein</fullName>
    </submittedName>
</protein>
<name>A0A4S2LJ18_OPIFE</name>
<sequence length="121" mass="13929">MIHRITVNQKKFSRNFLPRIRNRTEGVSQRPSRFQWFLLALPHVSNFSTSWFTSECRPLNYAMLLQSKTLSDTVLLSNTTGEIDVSRFRSAISYSPSEVTDLSQIVSPQKVAGHRSETWPL</sequence>
<gene>
    <name evidence="1" type="ORF">CRM22_006914</name>
</gene>
<accession>A0A4S2LJ18</accession>
<evidence type="ECO:0000313" key="2">
    <source>
        <dbReference type="Proteomes" id="UP000308267"/>
    </source>
</evidence>
<evidence type="ECO:0000313" key="1">
    <source>
        <dbReference type="EMBL" id="TGZ63471.1"/>
    </source>
</evidence>
<organism evidence="1 2">
    <name type="scientific">Opisthorchis felineus</name>
    <dbReference type="NCBI Taxonomy" id="147828"/>
    <lineage>
        <taxon>Eukaryota</taxon>
        <taxon>Metazoa</taxon>
        <taxon>Spiralia</taxon>
        <taxon>Lophotrochozoa</taxon>
        <taxon>Platyhelminthes</taxon>
        <taxon>Trematoda</taxon>
        <taxon>Digenea</taxon>
        <taxon>Opisthorchiida</taxon>
        <taxon>Opisthorchiata</taxon>
        <taxon>Opisthorchiidae</taxon>
        <taxon>Opisthorchis</taxon>
    </lineage>
</organism>
<dbReference type="Proteomes" id="UP000308267">
    <property type="component" value="Unassembled WGS sequence"/>
</dbReference>